<dbReference type="InterPro" id="IPR032675">
    <property type="entry name" value="LRR_dom_sf"/>
</dbReference>
<dbReference type="InterPro" id="IPR053781">
    <property type="entry name" value="F-box_AtFBL13-like"/>
</dbReference>
<sequence>MYNRFWTKCTTAKRQKKENVDRMSNLPDSILAHILSFLTTKEALQTSLLAKRYQNLWAFVPVVDLDFDDFLLSGEEVEEGSCKQEEKFVKFINGVFEHREPLTLESFNLVWDGDNSDPTPTTAWLDTVAKLKPKFLSVDISTEKDKIEVPDSVFTSELLQQLVLELSFETISPRSVKLPCLKRLILKYIYFEDEILEKLSSGSPAIEEMVIHDCIWNSGCISSGTLKHLVLKDCQDGTISFLDILICIPSLEFLEVYSCLVMWKIKFKDMTPLVGAQIHFEKLSDEEPLFLTGLTNVKSFELVLSVSAMMAMKNLLEKKATNFPTFDNLRSLKIGGWSITRDFDLVARFLLHAPNLKKLTLLHNEELEISKGNIEMSLQLGDNLDIVEIIYKKDDISASELVKSVETHFKIIREANIIYSE</sequence>
<dbReference type="AlphaFoldDB" id="A0AAV8ESB3"/>
<dbReference type="InterPro" id="IPR001810">
    <property type="entry name" value="F-box_dom"/>
</dbReference>
<comment type="caution">
    <text evidence="2">The sequence shown here is derived from an EMBL/GenBank/DDBJ whole genome shotgun (WGS) entry which is preliminary data.</text>
</comment>
<proteinExistence type="predicted"/>
<evidence type="ECO:0000313" key="2">
    <source>
        <dbReference type="EMBL" id="KAJ4782400.1"/>
    </source>
</evidence>
<keyword evidence="3" id="KW-1185">Reference proteome</keyword>
<organism evidence="2 3">
    <name type="scientific">Rhynchospora pubera</name>
    <dbReference type="NCBI Taxonomy" id="906938"/>
    <lineage>
        <taxon>Eukaryota</taxon>
        <taxon>Viridiplantae</taxon>
        <taxon>Streptophyta</taxon>
        <taxon>Embryophyta</taxon>
        <taxon>Tracheophyta</taxon>
        <taxon>Spermatophyta</taxon>
        <taxon>Magnoliopsida</taxon>
        <taxon>Liliopsida</taxon>
        <taxon>Poales</taxon>
        <taxon>Cyperaceae</taxon>
        <taxon>Cyperoideae</taxon>
        <taxon>Rhynchosporeae</taxon>
        <taxon>Rhynchospora</taxon>
    </lineage>
</organism>
<dbReference type="PANTHER" id="PTHR34223:SF51">
    <property type="entry name" value="OS06G0556300 PROTEIN"/>
    <property type="match status" value="1"/>
</dbReference>
<reference evidence="2" key="1">
    <citation type="submission" date="2022-08" db="EMBL/GenBank/DDBJ databases">
        <authorList>
            <person name="Marques A."/>
        </authorList>
    </citation>
    <scope>NUCLEOTIDE SEQUENCE</scope>
    <source>
        <strain evidence="2">RhyPub2mFocal</strain>
        <tissue evidence="2">Leaves</tissue>
    </source>
</reference>
<dbReference type="PANTHER" id="PTHR34223">
    <property type="entry name" value="OS11G0201299 PROTEIN"/>
    <property type="match status" value="1"/>
</dbReference>
<dbReference type="SUPFAM" id="SSF52047">
    <property type="entry name" value="RNI-like"/>
    <property type="match status" value="1"/>
</dbReference>
<dbReference type="InterPro" id="IPR036047">
    <property type="entry name" value="F-box-like_dom_sf"/>
</dbReference>
<dbReference type="PROSITE" id="PS50181">
    <property type="entry name" value="FBOX"/>
    <property type="match status" value="1"/>
</dbReference>
<dbReference type="InterPro" id="IPR055411">
    <property type="entry name" value="LRR_FXL15/At3g58940/PEG3-like"/>
</dbReference>
<protein>
    <submittedName>
        <fullName evidence="2">F-box family protein</fullName>
    </submittedName>
</protein>
<feature type="domain" description="F-box" evidence="1">
    <location>
        <begin position="20"/>
        <end position="56"/>
    </location>
</feature>
<dbReference type="EMBL" id="JAMFTS010000003">
    <property type="protein sequence ID" value="KAJ4782400.1"/>
    <property type="molecule type" value="Genomic_DNA"/>
</dbReference>
<accession>A0AAV8ESB3</accession>
<dbReference type="InterPro" id="IPR053197">
    <property type="entry name" value="F-box_SCFL_complex_component"/>
</dbReference>
<dbReference type="CDD" id="cd22160">
    <property type="entry name" value="F-box_AtFBL13-like"/>
    <property type="match status" value="1"/>
</dbReference>
<dbReference type="Proteomes" id="UP001140206">
    <property type="component" value="Chromosome 3"/>
</dbReference>
<dbReference type="Pfam" id="PF24758">
    <property type="entry name" value="LRR_At5g56370"/>
    <property type="match status" value="1"/>
</dbReference>
<gene>
    <name evidence="2" type="ORF">LUZ62_066657</name>
</gene>
<evidence type="ECO:0000313" key="3">
    <source>
        <dbReference type="Proteomes" id="UP001140206"/>
    </source>
</evidence>
<evidence type="ECO:0000259" key="1">
    <source>
        <dbReference type="PROSITE" id="PS50181"/>
    </source>
</evidence>
<dbReference type="SUPFAM" id="SSF81383">
    <property type="entry name" value="F-box domain"/>
    <property type="match status" value="1"/>
</dbReference>
<name>A0AAV8ESB3_9POAL</name>
<dbReference type="Gene3D" id="3.80.10.10">
    <property type="entry name" value="Ribonuclease Inhibitor"/>
    <property type="match status" value="1"/>
</dbReference>
<dbReference type="Pfam" id="PF00646">
    <property type="entry name" value="F-box"/>
    <property type="match status" value="1"/>
</dbReference>